<dbReference type="FunFam" id="3.40.50.150:FF:000041">
    <property type="entry name" value="Ribosomal RNA small subunit methyltransferase G"/>
    <property type="match status" value="1"/>
</dbReference>
<evidence type="ECO:0000313" key="7">
    <source>
        <dbReference type="EMBL" id="MQM71901.1"/>
    </source>
</evidence>
<keyword evidence="2 6" id="KW-0698">rRNA processing</keyword>
<dbReference type="PANTHER" id="PTHR31760">
    <property type="entry name" value="S-ADENOSYL-L-METHIONINE-DEPENDENT METHYLTRANSFERASES SUPERFAMILY PROTEIN"/>
    <property type="match status" value="1"/>
</dbReference>
<dbReference type="InterPro" id="IPR003682">
    <property type="entry name" value="rRNA_ssu_MeTfrase_G"/>
</dbReference>
<keyword evidence="4 6" id="KW-0808">Transferase</keyword>
<evidence type="ECO:0000256" key="3">
    <source>
        <dbReference type="ARBA" id="ARBA00022603"/>
    </source>
</evidence>
<dbReference type="Pfam" id="PF02527">
    <property type="entry name" value="GidB"/>
    <property type="match status" value="1"/>
</dbReference>
<dbReference type="Proteomes" id="UP000473648">
    <property type="component" value="Unassembled WGS sequence"/>
</dbReference>
<dbReference type="SUPFAM" id="SSF53335">
    <property type="entry name" value="S-adenosyl-L-methionine-dependent methyltransferases"/>
    <property type="match status" value="1"/>
</dbReference>
<comment type="caution">
    <text evidence="7">The sequence shown here is derived from an EMBL/GenBank/DDBJ whole genome shotgun (WGS) entry which is preliminary data.</text>
</comment>
<feature type="binding site" evidence="6">
    <location>
        <position position="78"/>
    </location>
    <ligand>
        <name>S-adenosyl-L-methionine</name>
        <dbReference type="ChEBI" id="CHEBI:59789"/>
    </ligand>
</feature>
<evidence type="ECO:0000256" key="4">
    <source>
        <dbReference type="ARBA" id="ARBA00022679"/>
    </source>
</evidence>
<keyword evidence="3 6" id="KW-0489">Methyltransferase</keyword>
<dbReference type="CDD" id="cd02440">
    <property type="entry name" value="AdoMet_MTases"/>
    <property type="match status" value="1"/>
</dbReference>
<evidence type="ECO:0000256" key="6">
    <source>
        <dbReference type="HAMAP-Rule" id="MF_00074"/>
    </source>
</evidence>
<organism evidence="7 8">
    <name type="scientific">Candidatus Pseudoramibacter fermentans</name>
    <dbReference type="NCBI Taxonomy" id="2594427"/>
    <lineage>
        <taxon>Bacteria</taxon>
        <taxon>Bacillati</taxon>
        <taxon>Bacillota</taxon>
        <taxon>Clostridia</taxon>
        <taxon>Eubacteriales</taxon>
        <taxon>Eubacteriaceae</taxon>
        <taxon>Pseudoramibacter</taxon>
    </lineage>
</organism>
<feature type="binding site" evidence="6">
    <location>
        <position position="148"/>
    </location>
    <ligand>
        <name>S-adenosyl-L-methionine</name>
        <dbReference type="ChEBI" id="CHEBI:59789"/>
    </ligand>
</feature>
<keyword evidence="8" id="KW-1185">Reference proteome</keyword>
<dbReference type="AlphaFoldDB" id="A0A6L5GNP6"/>
<comment type="caution">
    <text evidence="6">Lacks conserved residue(s) required for the propagation of feature annotation.</text>
</comment>
<comment type="similarity">
    <text evidence="6">Belongs to the methyltransferase superfamily. RNA methyltransferase RsmG family.</text>
</comment>
<dbReference type="Gene3D" id="3.40.50.150">
    <property type="entry name" value="Vaccinia Virus protein VP39"/>
    <property type="match status" value="1"/>
</dbReference>
<feature type="binding site" evidence="6">
    <location>
        <begin position="101"/>
        <end position="103"/>
    </location>
    <ligand>
        <name>S-adenosyl-L-methionine</name>
        <dbReference type="ChEBI" id="CHEBI:59789"/>
    </ligand>
</feature>
<comment type="function">
    <text evidence="6">Specifically methylates the N7 position of a guanine in 16S rRNA.</text>
</comment>
<gene>
    <name evidence="6 7" type="primary">rsmG</name>
    <name evidence="7" type="ORF">FRC53_00385</name>
</gene>
<feature type="binding site" evidence="6">
    <location>
        <begin position="129"/>
        <end position="130"/>
    </location>
    <ligand>
        <name>S-adenosyl-L-methionine</name>
        <dbReference type="ChEBI" id="CHEBI:59789"/>
    </ligand>
</feature>
<protein>
    <recommendedName>
        <fullName evidence="6">Ribosomal RNA small subunit methyltransferase G</fullName>
        <ecNumber evidence="6">2.1.1.-</ecNumber>
    </recommendedName>
    <alternativeName>
        <fullName evidence="6">16S rRNA 7-methylguanosine methyltransferase</fullName>
        <shortName evidence="6">16S rRNA m7G methyltransferase</shortName>
    </alternativeName>
</protein>
<evidence type="ECO:0000256" key="1">
    <source>
        <dbReference type="ARBA" id="ARBA00022490"/>
    </source>
</evidence>
<dbReference type="InterPro" id="IPR029063">
    <property type="entry name" value="SAM-dependent_MTases_sf"/>
</dbReference>
<dbReference type="GO" id="GO:0005829">
    <property type="term" value="C:cytosol"/>
    <property type="evidence" value="ECO:0007669"/>
    <property type="project" value="TreeGrafter"/>
</dbReference>
<dbReference type="EMBL" id="VOGB01000003">
    <property type="protein sequence ID" value="MQM71901.1"/>
    <property type="molecule type" value="Genomic_DNA"/>
</dbReference>
<dbReference type="PIRSF" id="PIRSF003078">
    <property type="entry name" value="GidB"/>
    <property type="match status" value="1"/>
</dbReference>
<dbReference type="EC" id="2.1.1.-" evidence="6"/>
<proteinExistence type="inferred from homology"/>
<dbReference type="GO" id="GO:0070043">
    <property type="term" value="F:rRNA (guanine-N7-)-methyltransferase activity"/>
    <property type="evidence" value="ECO:0007669"/>
    <property type="project" value="UniProtKB-UniRule"/>
</dbReference>
<sequence length="239" mass="26332">MMDQAYDNFKKIFVSESPIAISEDKLQLLYAFMNEMKATNAHVNLTRIVDDRDFIEKHLLDAITCPLKEDADAILDVGSGGGIPGVPLAICHPEKHFTLLDSTGKKMKAVEQIVNAIGLKNVSFLVGRAEDYGKDPKYREQFDAVCARAVAAFNILDELCAPFLKVGGTFYAWKGQQAEAEIAEAGQGPSLLGLGSIRTTQNLILKNTTFHVIIQCDKIGSTPKKYPRNYGRIVKKPLT</sequence>
<accession>A0A6L5GNP6</accession>
<evidence type="ECO:0000256" key="2">
    <source>
        <dbReference type="ARBA" id="ARBA00022552"/>
    </source>
</evidence>
<dbReference type="HAMAP" id="MF_00074">
    <property type="entry name" value="16SrRNA_methyltr_G"/>
    <property type="match status" value="1"/>
</dbReference>
<evidence type="ECO:0000256" key="5">
    <source>
        <dbReference type="ARBA" id="ARBA00022691"/>
    </source>
</evidence>
<comment type="subcellular location">
    <subcellularLocation>
        <location evidence="6">Cytoplasm</location>
    </subcellularLocation>
</comment>
<dbReference type="NCBIfam" id="TIGR00138">
    <property type="entry name" value="rsmG_gidB"/>
    <property type="match status" value="1"/>
</dbReference>
<evidence type="ECO:0000313" key="8">
    <source>
        <dbReference type="Proteomes" id="UP000473648"/>
    </source>
</evidence>
<name>A0A6L5GNP6_9FIRM</name>
<dbReference type="PANTHER" id="PTHR31760:SF0">
    <property type="entry name" value="S-ADENOSYL-L-METHIONINE-DEPENDENT METHYLTRANSFERASES SUPERFAMILY PROTEIN"/>
    <property type="match status" value="1"/>
</dbReference>
<keyword evidence="5 6" id="KW-0949">S-adenosyl-L-methionine</keyword>
<keyword evidence="1 6" id="KW-0963">Cytoplasm</keyword>
<reference evidence="7" key="1">
    <citation type="journal article" date="2020" name="Appl. Environ. Microbiol.">
        <title>Medium-Chain Fatty Acid Synthesis by 'Candidatus Weimeria bifida' gen. nov., sp. nov., and 'Candidatus Pseudoramibacter fermentans' sp. nov.</title>
        <authorList>
            <person name="Scarborough M.J."/>
            <person name="Myers K.S."/>
            <person name="Donohue T.J."/>
            <person name="Noguera D.R."/>
        </authorList>
    </citation>
    <scope>NUCLEOTIDE SEQUENCE</scope>
    <source>
        <strain evidence="7">EUB1.1</strain>
    </source>
</reference>